<dbReference type="Proteomes" id="UP000762676">
    <property type="component" value="Unassembled WGS sequence"/>
</dbReference>
<evidence type="ECO:0000313" key="1">
    <source>
        <dbReference type="EMBL" id="GFR91305.1"/>
    </source>
</evidence>
<reference evidence="1 2" key="1">
    <citation type="journal article" date="2021" name="Elife">
        <title>Chloroplast acquisition without the gene transfer in kleptoplastic sea slugs, Plakobranchus ocellatus.</title>
        <authorList>
            <person name="Maeda T."/>
            <person name="Takahashi S."/>
            <person name="Yoshida T."/>
            <person name="Shimamura S."/>
            <person name="Takaki Y."/>
            <person name="Nagai Y."/>
            <person name="Toyoda A."/>
            <person name="Suzuki Y."/>
            <person name="Arimoto A."/>
            <person name="Ishii H."/>
            <person name="Satoh N."/>
            <person name="Nishiyama T."/>
            <person name="Hasebe M."/>
            <person name="Maruyama T."/>
            <person name="Minagawa J."/>
            <person name="Obokata J."/>
            <person name="Shigenobu S."/>
        </authorList>
    </citation>
    <scope>NUCLEOTIDE SEQUENCE [LARGE SCALE GENOMIC DNA]</scope>
</reference>
<evidence type="ECO:0000313" key="2">
    <source>
        <dbReference type="Proteomes" id="UP000762676"/>
    </source>
</evidence>
<keyword evidence="1" id="KW-0808">Transferase</keyword>
<name>A0AAV4H3C4_9GAST</name>
<keyword evidence="1" id="KW-0548">Nucleotidyltransferase</keyword>
<dbReference type="GO" id="GO:0003964">
    <property type="term" value="F:RNA-directed DNA polymerase activity"/>
    <property type="evidence" value="ECO:0007669"/>
    <property type="project" value="UniProtKB-KW"/>
</dbReference>
<sequence>MALYCGKAKLKFSMKSILNEYKCSKARLVAVLEDCGDLVVKIIQPPVKTDRKSKRAAAIDETKECTKAQDERGIWPNLD</sequence>
<keyword evidence="2" id="KW-1185">Reference proteome</keyword>
<dbReference type="AlphaFoldDB" id="A0AAV4H3C4"/>
<accession>A0AAV4H3C4</accession>
<organism evidence="1 2">
    <name type="scientific">Elysia marginata</name>
    <dbReference type="NCBI Taxonomy" id="1093978"/>
    <lineage>
        <taxon>Eukaryota</taxon>
        <taxon>Metazoa</taxon>
        <taxon>Spiralia</taxon>
        <taxon>Lophotrochozoa</taxon>
        <taxon>Mollusca</taxon>
        <taxon>Gastropoda</taxon>
        <taxon>Heterobranchia</taxon>
        <taxon>Euthyneura</taxon>
        <taxon>Panpulmonata</taxon>
        <taxon>Sacoglossa</taxon>
        <taxon>Placobranchoidea</taxon>
        <taxon>Plakobranchidae</taxon>
        <taxon>Elysia</taxon>
    </lineage>
</organism>
<protein>
    <submittedName>
        <fullName evidence="1">Reverse transcriptase</fullName>
    </submittedName>
</protein>
<proteinExistence type="predicted"/>
<gene>
    <name evidence="1" type="ORF">ElyMa_006172100</name>
</gene>
<comment type="caution">
    <text evidence="1">The sequence shown here is derived from an EMBL/GenBank/DDBJ whole genome shotgun (WGS) entry which is preliminary data.</text>
</comment>
<dbReference type="EMBL" id="BMAT01012390">
    <property type="protein sequence ID" value="GFR91305.1"/>
    <property type="molecule type" value="Genomic_DNA"/>
</dbReference>
<keyword evidence="1" id="KW-0695">RNA-directed DNA polymerase</keyword>